<dbReference type="CDD" id="cd00093">
    <property type="entry name" value="HTH_XRE"/>
    <property type="match status" value="2"/>
</dbReference>
<feature type="domain" description="HTH cro/C1-type" evidence="2">
    <location>
        <begin position="8"/>
        <end position="62"/>
    </location>
</feature>
<reference evidence="3" key="1">
    <citation type="submission" date="2020-10" db="EMBL/GenBank/DDBJ databases">
        <authorList>
            <person name="Gilroy R."/>
        </authorList>
    </citation>
    <scope>NUCLEOTIDE SEQUENCE</scope>
    <source>
        <strain evidence="3">CHK147-3167</strain>
    </source>
</reference>
<dbReference type="Proteomes" id="UP000886786">
    <property type="component" value="Unassembled WGS sequence"/>
</dbReference>
<accession>A0A9D0ZSD2</accession>
<evidence type="ECO:0000313" key="4">
    <source>
        <dbReference type="Proteomes" id="UP000886786"/>
    </source>
</evidence>
<evidence type="ECO:0000256" key="1">
    <source>
        <dbReference type="ARBA" id="ARBA00023125"/>
    </source>
</evidence>
<evidence type="ECO:0000313" key="3">
    <source>
        <dbReference type="EMBL" id="HIQ91434.1"/>
    </source>
</evidence>
<sequence>MALFFKRIYDLRVDNDLLQRDIAKILNVNKNTYPHWEKGMYEIPIDIIDKLANFYNVSIDYITGLSDDKGSFGKRYNLNLIGKRLKEIRVGNKLTQKEMSEITGFGQMNYSRYERGVIVIPFSKLYLIAKRFNVSLDYLMGKSDKVKIMVH</sequence>
<dbReference type="SMART" id="SM00530">
    <property type="entry name" value="HTH_XRE"/>
    <property type="match status" value="2"/>
</dbReference>
<dbReference type="SUPFAM" id="SSF47413">
    <property type="entry name" value="lambda repressor-like DNA-binding domains"/>
    <property type="match status" value="2"/>
</dbReference>
<dbReference type="Gene3D" id="1.10.260.40">
    <property type="entry name" value="lambda repressor-like DNA-binding domains"/>
    <property type="match status" value="2"/>
</dbReference>
<proteinExistence type="predicted"/>
<dbReference type="PANTHER" id="PTHR46558">
    <property type="entry name" value="TRACRIPTIONAL REGULATORY PROTEIN-RELATED-RELATED"/>
    <property type="match status" value="1"/>
</dbReference>
<feature type="domain" description="HTH cro/C1-type" evidence="2">
    <location>
        <begin position="85"/>
        <end position="139"/>
    </location>
</feature>
<keyword evidence="1" id="KW-0238">DNA-binding</keyword>
<dbReference type="EMBL" id="DVFV01000126">
    <property type="protein sequence ID" value="HIQ91434.1"/>
    <property type="molecule type" value="Genomic_DNA"/>
</dbReference>
<name>A0A9D0ZSD2_9FIRM</name>
<organism evidence="3 4">
    <name type="scientific">Candidatus Coprosoma intestinipullorum</name>
    <dbReference type="NCBI Taxonomy" id="2840752"/>
    <lineage>
        <taxon>Bacteria</taxon>
        <taxon>Bacillati</taxon>
        <taxon>Bacillota</taxon>
        <taxon>Bacillota incertae sedis</taxon>
        <taxon>Candidatus Coprosoma</taxon>
    </lineage>
</organism>
<evidence type="ECO:0000259" key="2">
    <source>
        <dbReference type="PROSITE" id="PS50943"/>
    </source>
</evidence>
<dbReference type="InterPro" id="IPR001387">
    <property type="entry name" value="Cro/C1-type_HTH"/>
</dbReference>
<dbReference type="PANTHER" id="PTHR46558:SF11">
    <property type="entry name" value="HTH-TYPE TRANSCRIPTIONAL REGULATOR XRE"/>
    <property type="match status" value="1"/>
</dbReference>
<dbReference type="AlphaFoldDB" id="A0A9D0ZSD2"/>
<reference evidence="3" key="2">
    <citation type="journal article" date="2021" name="PeerJ">
        <title>Extensive microbial diversity within the chicken gut microbiome revealed by metagenomics and culture.</title>
        <authorList>
            <person name="Gilroy R."/>
            <person name="Ravi A."/>
            <person name="Getino M."/>
            <person name="Pursley I."/>
            <person name="Horton D.L."/>
            <person name="Alikhan N.F."/>
            <person name="Baker D."/>
            <person name="Gharbi K."/>
            <person name="Hall N."/>
            <person name="Watson M."/>
            <person name="Adriaenssens E.M."/>
            <person name="Foster-Nyarko E."/>
            <person name="Jarju S."/>
            <person name="Secka A."/>
            <person name="Antonio M."/>
            <person name="Oren A."/>
            <person name="Chaudhuri R.R."/>
            <person name="La Ragione R."/>
            <person name="Hildebrand F."/>
            <person name="Pallen M.J."/>
        </authorList>
    </citation>
    <scope>NUCLEOTIDE SEQUENCE</scope>
    <source>
        <strain evidence="3">CHK147-3167</strain>
    </source>
</reference>
<dbReference type="InterPro" id="IPR010982">
    <property type="entry name" value="Lambda_DNA-bd_dom_sf"/>
</dbReference>
<gene>
    <name evidence="3" type="ORF">IAB27_07435</name>
</gene>
<protein>
    <submittedName>
        <fullName evidence="3">Helix-turn-helix transcriptional regulator</fullName>
    </submittedName>
</protein>
<comment type="caution">
    <text evidence="3">The sequence shown here is derived from an EMBL/GenBank/DDBJ whole genome shotgun (WGS) entry which is preliminary data.</text>
</comment>
<dbReference type="Pfam" id="PF12844">
    <property type="entry name" value="HTH_19"/>
    <property type="match status" value="1"/>
</dbReference>
<dbReference type="PROSITE" id="PS50943">
    <property type="entry name" value="HTH_CROC1"/>
    <property type="match status" value="2"/>
</dbReference>
<dbReference type="GO" id="GO:0003677">
    <property type="term" value="F:DNA binding"/>
    <property type="evidence" value="ECO:0007669"/>
    <property type="project" value="UniProtKB-KW"/>
</dbReference>
<dbReference type="Pfam" id="PF01381">
    <property type="entry name" value="HTH_3"/>
    <property type="match status" value="1"/>
</dbReference>